<evidence type="ECO:0000256" key="2">
    <source>
        <dbReference type="ARBA" id="ARBA00022980"/>
    </source>
</evidence>
<accession>J0P0S2</accession>
<evidence type="ECO:0000313" key="9">
    <source>
        <dbReference type="Proteomes" id="UP000005113"/>
    </source>
</evidence>
<dbReference type="CDD" id="cd06089">
    <property type="entry name" value="KOW_RPL26"/>
    <property type="match status" value="1"/>
</dbReference>
<dbReference type="SUPFAM" id="SSF50104">
    <property type="entry name" value="Translation proteins SH3-like domain"/>
    <property type="match status" value="1"/>
</dbReference>
<evidence type="ECO:0000259" key="7">
    <source>
        <dbReference type="SMART" id="SM00739"/>
    </source>
</evidence>
<keyword evidence="2 5" id="KW-0689">Ribosomal protein</keyword>
<evidence type="ECO:0000256" key="4">
    <source>
        <dbReference type="ARBA" id="ARBA00035206"/>
    </source>
</evidence>
<comment type="subunit">
    <text evidence="5">Part of the 50S ribosomal subunit.</text>
</comment>
<keyword evidence="5" id="KW-0694">RNA-binding</keyword>
<dbReference type="PROSITE" id="PS01108">
    <property type="entry name" value="RIBOSOMAL_L24"/>
    <property type="match status" value="1"/>
</dbReference>
<evidence type="ECO:0000313" key="8">
    <source>
        <dbReference type="EMBL" id="EJF53399.1"/>
    </source>
</evidence>
<name>J0P0S2_9BACT</name>
<keyword evidence="5" id="KW-0699">rRNA-binding</keyword>
<dbReference type="InterPro" id="IPR057264">
    <property type="entry name" value="Ribosomal_uL24_C"/>
</dbReference>
<comment type="function">
    <text evidence="5">One of the proteins that surrounds the polypeptide exit tunnel on the outside of the subunit.</text>
</comment>
<dbReference type="SMART" id="SM00739">
    <property type="entry name" value="KOW"/>
    <property type="match status" value="1"/>
</dbReference>
<dbReference type="GO" id="GO:1990904">
    <property type="term" value="C:ribonucleoprotein complex"/>
    <property type="evidence" value="ECO:0007669"/>
    <property type="project" value="UniProtKB-KW"/>
</dbReference>
<dbReference type="GO" id="GO:0003735">
    <property type="term" value="F:structural constituent of ribosome"/>
    <property type="evidence" value="ECO:0007669"/>
    <property type="project" value="InterPro"/>
</dbReference>
<comment type="function">
    <text evidence="5">One of two assembly initiator proteins, it binds directly to the 5'-end of the 23S rRNA, where it nucleates assembly of the 50S subunit.</text>
</comment>
<dbReference type="OrthoDB" id="9807419at2"/>
<protein>
    <recommendedName>
        <fullName evidence="4 5">Large ribosomal subunit protein uL24</fullName>
    </recommendedName>
</protein>
<dbReference type="HOGENOM" id="CLU_093315_2_3_10"/>
<dbReference type="AlphaFoldDB" id="J0P0S2"/>
<evidence type="ECO:0000256" key="3">
    <source>
        <dbReference type="ARBA" id="ARBA00023274"/>
    </source>
</evidence>
<dbReference type="InterPro" id="IPR005825">
    <property type="entry name" value="Ribosomal_uL24_CS"/>
</dbReference>
<dbReference type="Pfam" id="PF17136">
    <property type="entry name" value="ribosomal_L24"/>
    <property type="match status" value="1"/>
</dbReference>
<evidence type="ECO:0000256" key="5">
    <source>
        <dbReference type="HAMAP-Rule" id="MF_01326"/>
    </source>
</evidence>
<reference evidence="9" key="1">
    <citation type="journal article" date="2012" name="Stand. Genomic Sci.">
        <title>Permanent draft genome sequence of the gliding predator Saprospira grandis strain Sa g1 (= HR1).</title>
        <authorList>
            <person name="Mavromatis K."/>
            <person name="Chertkov O."/>
            <person name="Lapidus A."/>
            <person name="Nolan M."/>
            <person name="Lucas S."/>
            <person name="Tice H."/>
            <person name="Del Rio T.G."/>
            <person name="Cheng J.F."/>
            <person name="Han C."/>
            <person name="Tapia R."/>
            <person name="Bruce D."/>
            <person name="Goodwin L.A."/>
            <person name="Pitluck S."/>
            <person name="Huntemann M."/>
            <person name="Liolios K."/>
            <person name="Pagani I."/>
            <person name="Ivanova N."/>
            <person name="Mikhailova N."/>
            <person name="Pati A."/>
            <person name="Chen A."/>
            <person name="Palaniappan K."/>
            <person name="Land M."/>
            <person name="Brambilla E.M."/>
            <person name="Rohde M."/>
            <person name="Spring S."/>
            <person name="Goker M."/>
            <person name="Detter J.C."/>
            <person name="Bristow J."/>
            <person name="Eisen J.A."/>
            <person name="Markowitz V."/>
            <person name="Hugenholtz P."/>
            <person name="Kyrpides N.C."/>
            <person name="Klenk H.P."/>
            <person name="Woyke T."/>
        </authorList>
    </citation>
    <scope>NUCLEOTIDE SEQUENCE [LARGE SCALE GENOMIC DNA]</scope>
    <source>
        <strain evidence="9">DSM 2844</strain>
    </source>
</reference>
<dbReference type="InterPro" id="IPR041988">
    <property type="entry name" value="Ribosomal_uL24_KOW"/>
</dbReference>
<dbReference type="RefSeq" id="WP_002659024.1">
    <property type="nucleotide sequence ID" value="NZ_JH719942.1"/>
</dbReference>
<evidence type="ECO:0000256" key="1">
    <source>
        <dbReference type="ARBA" id="ARBA00010618"/>
    </source>
</evidence>
<gene>
    <name evidence="5" type="primary">rplX</name>
    <name evidence="8" type="ORF">SapgrDRAFT_1695</name>
</gene>
<dbReference type="InterPro" id="IPR003256">
    <property type="entry name" value="Ribosomal_uL24"/>
</dbReference>
<organism evidence="8 9">
    <name type="scientific">Saprospira grandis DSM 2844</name>
    <dbReference type="NCBI Taxonomy" id="694433"/>
    <lineage>
        <taxon>Bacteria</taxon>
        <taxon>Pseudomonadati</taxon>
        <taxon>Bacteroidota</taxon>
        <taxon>Saprospiria</taxon>
        <taxon>Saprospirales</taxon>
        <taxon>Saprospiraceae</taxon>
        <taxon>Saprospira</taxon>
    </lineage>
</organism>
<dbReference type="EMBL" id="JH719942">
    <property type="protein sequence ID" value="EJF53399.1"/>
    <property type="molecule type" value="Genomic_DNA"/>
</dbReference>
<dbReference type="Proteomes" id="UP000005113">
    <property type="component" value="Unassembled WGS sequence"/>
</dbReference>
<dbReference type="InterPro" id="IPR005824">
    <property type="entry name" value="KOW"/>
</dbReference>
<dbReference type="InterPro" id="IPR014722">
    <property type="entry name" value="Rib_uL2_dom2"/>
</dbReference>
<dbReference type="Gene3D" id="2.30.30.30">
    <property type="match status" value="1"/>
</dbReference>
<dbReference type="GO" id="GO:0019843">
    <property type="term" value="F:rRNA binding"/>
    <property type="evidence" value="ECO:0007669"/>
    <property type="project" value="UniProtKB-UniRule"/>
</dbReference>
<dbReference type="Pfam" id="PF00467">
    <property type="entry name" value="KOW"/>
    <property type="match status" value="1"/>
</dbReference>
<dbReference type="HAMAP" id="MF_01326_B">
    <property type="entry name" value="Ribosomal_uL24_B"/>
    <property type="match status" value="1"/>
</dbReference>
<comment type="similarity">
    <text evidence="1 5 6">Belongs to the universal ribosomal protein uL24 family.</text>
</comment>
<proteinExistence type="inferred from homology"/>
<dbReference type="InterPro" id="IPR008991">
    <property type="entry name" value="Translation_prot_SH3-like_sf"/>
</dbReference>
<sequence>MANKKQTKVKLHVKVGDTVKVISGDEKGNTGKVVKTFPLEQRAIVEGLNKVKKHIRATNERAGGIIEKEASLHVSNLMLVDAEGVASKVKMEIQDGKKVRISKNTNQVI</sequence>
<feature type="domain" description="KOW" evidence="7">
    <location>
        <begin position="12"/>
        <end position="39"/>
    </location>
</feature>
<keyword evidence="3 5" id="KW-0687">Ribonucleoprotein</keyword>
<dbReference type="GO" id="GO:0006412">
    <property type="term" value="P:translation"/>
    <property type="evidence" value="ECO:0007669"/>
    <property type="project" value="UniProtKB-UniRule"/>
</dbReference>
<evidence type="ECO:0000256" key="6">
    <source>
        <dbReference type="RuleBase" id="RU003477"/>
    </source>
</evidence>
<dbReference type="PANTHER" id="PTHR12903">
    <property type="entry name" value="MITOCHONDRIAL RIBOSOMAL PROTEIN L24"/>
    <property type="match status" value="1"/>
</dbReference>
<dbReference type="NCBIfam" id="TIGR01079">
    <property type="entry name" value="rplX_bact"/>
    <property type="match status" value="1"/>
</dbReference>
<dbReference type="GO" id="GO:0005840">
    <property type="term" value="C:ribosome"/>
    <property type="evidence" value="ECO:0007669"/>
    <property type="project" value="UniProtKB-KW"/>
</dbReference>